<comment type="caution">
    <text evidence="1">The sequence shown here is derived from an EMBL/GenBank/DDBJ whole genome shotgun (WGS) entry which is preliminary data.</text>
</comment>
<evidence type="ECO:0000313" key="2">
    <source>
        <dbReference type="Proteomes" id="UP000294919"/>
    </source>
</evidence>
<protein>
    <submittedName>
        <fullName evidence="1">SEC-C motif-containing protein</fullName>
    </submittedName>
</protein>
<reference evidence="1 2" key="1">
    <citation type="submission" date="2019-03" db="EMBL/GenBank/DDBJ databases">
        <title>Genomic Encyclopedia of Type Strains, Phase IV (KMG-IV): sequencing the most valuable type-strain genomes for metagenomic binning, comparative biology and taxonomic classification.</title>
        <authorList>
            <person name="Goeker M."/>
        </authorList>
    </citation>
    <scope>NUCLEOTIDE SEQUENCE [LARGE SCALE GENOMIC DNA]</scope>
    <source>
        <strain evidence="1 2">DSM 102940</strain>
    </source>
</reference>
<accession>A0A4R2KJL3</accession>
<dbReference type="RefSeq" id="WP_243116628.1">
    <property type="nucleotide sequence ID" value="NZ_SLWV01000014.1"/>
</dbReference>
<proteinExistence type="predicted"/>
<dbReference type="Proteomes" id="UP000294919">
    <property type="component" value="Unassembled WGS sequence"/>
</dbReference>
<dbReference type="AlphaFoldDB" id="A0A4R2KJL3"/>
<dbReference type="Pfam" id="PF02810">
    <property type="entry name" value="SEC-C"/>
    <property type="match status" value="1"/>
</dbReference>
<dbReference type="Gene3D" id="3.10.450.50">
    <property type="match status" value="1"/>
</dbReference>
<dbReference type="EMBL" id="SLWV01000014">
    <property type="protein sequence ID" value="TCO73843.1"/>
    <property type="molecule type" value="Genomic_DNA"/>
</dbReference>
<name>A0A4R2KJL3_9FIRM</name>
<keyword evidence="2" id="KW-1185">Reference proteome</keyword>
<evidence type="ECO:0000313" key="1">
    <source>
        <dbReference type="EMBL" id="TCO73843.1"/>
    </source>
</evidence>
<organism evidence="1 2">
    <name type="scientific">Marinisporobacter balticus</name>
    <dbReference type="NCBI Taxonomy" id="2018667"/>
    <lineage>
        <taxon>Bacteria</taxon>
        <taxon>Bacillati</taxon>
        <taxon>Bacillota</taxon>
        <taxon>Clostridia</taxon>
        <taxon>Peptostreptococcales</taxon>
        <taxon>Thermotaleaceae</taxon>
        <taxon>Marinisporobacter</taxon>
    </lineage>
</organism>
<dbReference type="SUPFAM" id="SSF103642">
    <property type="entry name" value="Sec-C motif"/>
    <property type="match status" value="1"/>
</dbReference>
<dbReference type="InterPro" id="IPR004027">
    <property type="entry name" value="SEC_C_motif"/>
</dbReference>
<gene>
    <name evidence="1" type="ORF">EV214_11478</name>
</gene>
<sequence>MNKKLSEIILDMIQPYDDGDHGHVETLISIATLTWNMAIVPDEDAKEIYKSMRNISKDEEQKQILDELIDHFTQHKLSYYNDDKRVIVDFKFNGNKLDIASSPFVGGVLKTCGEKTKIGRNDPCPCGSGNKYKKCCGKNE</sequence>